<evidence type="ECO:0000313" key="4">
    <source>
        <dbReference type="Proteomes" id="UP000008068"/>
    </source>
</evidence>
<feature type="region of interest" description="Disordered" evidence="1">
    <location>
        <begin position="321"/>
        <end position="414"/>
    </location>
</feature>
<accession>G0MHA0</accession>
<sequence length="721" mass="83835">METKDDLRKNLCAALLNKDPGLTEKEIEKEYDEFKGPGQLRLRLQQFNVTLRQLLTSDKEKFKDLGGGRWTGLPYIENLLAIKATLDNKKPEVRYAEERERARRERMAYYNGSQPGPSEGSRNERGPPIREMYHSMNNTFDSENPHQRQAEEEKRRESGRYFDIGVWTGSSKEPGIGREEPKRVMMRHSLQNTLDTETPPNRYGRYGEERGCTKRGSWNFNNENSAGPSEVSRSERERSGRDMVHQSMSNAPYPVKPQQNYGKGDGMWKIGYWNGGRAGTIDQSRNERHQPEREMMHHRTLHAEQPQKRYEDENGIWKVGNWNDENGDQTGMIEESKNGRQQPERETMQATNNSPSDKKPEKRDGEENEFFEIGNWMDENVGRGGTIEESRNESQQPREETMHQPMGKAAYAVKPSKRYYEEKGKTKRIRWIYEKENRTGTSSEESKSESSQPRRGEMTYDQVAPKDPRYYEHDYRNSSAEERRFTFRTENHSEVMVTRTPVPIEKSQMFTASWSHIIYSKPSTDLFSFELVQYSGLGDFTVRVTDYGSSIETITKELKQHASSPETSLIYDSWAVGDGCMVTLLQEEEEILCRGVLMKSTSENTFSVYLIDIGISVDRKIPQLKTLPPDHLDIYPLAIRCTLDADQEKLLSKAAELKEDFHTILEMEGTLMRRNTPSYSCDEELTHLRYHNFDQNIIPICKVHIWMKLGEFYYDFNCLLQ</sequence>
<organism evidence="4">
    <name type="scientific">Caenorhabditis brenneri</name>
    <name type="common">Nematode worm</name>
    <dbReference type="NCBI Taxonomy" id="135651"/>
    <lineage>
        <taxon>Eukaryota</taxon>
        <taxon>Metazoa</taxon>
        <taxon>Ecdysozoa</taxon>
        <taxon>Nematoda</taxon>
        <taxon>Chromadorea</taxon>
        <taxon>Rhabditida</taxon>
        <taxon>Rhabditina</taxon>
        <taxon>Rhabditomorpha</taxon>
        <taxon>Rhabditoidea</taxon>
        <taxon>Rhabditidae</taxon>
        <taxon>Peloderinae</taxon>
        <taxon>Caenorhabditis</taxon>
    </lineage>
</organism>
<feature type="compositionally biased region" description="Basic and acidic residues" evidence="1">
    <location>
        <begin position="284"/>
        <end position="308"/>
    </location>
</feature>
<feature type="compositionally biased region" description="Basic and acidic residues" evidence="1">
    <location>
        <begin position="232"/>
        <end position="244"/>
    </location>
</feature>
<gene>
    <name evidence="3" type="ORF">CAEBREN_10231</name>
</gene>
<feature type="compositionally biased region" description="Basic and acidic residues" evidence="1">
    <location>
        <begin position="121"/>
        <end position="133"/>
    </location>
</feature>
<proteinExistence type="predicted"/>
<dbReference type="InterPro" id="IPR002999">
    <property type="entry name" value="Tudor"/>
</dbReference>
<dbReference type="HOGENOM" id="CLU_383677_0_0_1"/>
<feature type="region of interest" description="Disordered" evidence="1">
    <location>
        <begin position="278"/>
        <end position="308"/>
    </location>
</feature>
<feature type="region of interest" description="Disordered" evidence="1">
    <location>
        <begin position="110"/>
        <end position="157"/>
    </location>
</feature>
<feature type="compositionally biased region" description="Basic and acidic residues" evidence="1">
    <location>
        <begin position="356"/>
        <end position="365"/>
    </location>
</feature>
<reference evidence="4" key="1">
    <citation type="submission" date="2011-07" db="EMBL/GenBank/DDBJ databases">
        <authorList>
            <consortium name="Caenorhabditis brenneri Sequencing and Analysis Consortium"/>
            <person name="Wilson R.K."/>
        </authorList>
    </citation>
    <scope>NUCLEOTIDE SEQUENCE [LARGE SCALE GENOMIC DNA]</scope>
    <source>
        <strain evidence="4">PB2801</strain>
    </source>
</reference>
<evidence type="ECO:0000259" key="2">
    <source>
        <dbReference type="Pfam" id="PF00567"/>
    </source>
</evidence>
<feature type="compositionally biased region" description="Basic and acidic residues" evidence="1">
    <location>
        <begin position="386"/>
        <end position="402"/>
    </location>
</feature>
<dbReference type="EMBL" id="GL379794">
    <property type="protein sequence ID" value="EGT58119.1"/>
    <property type="molecule type" value="Genomic_DNA"/>
</dbReference>
<dbReference type="OrthoDB" id="341421at2759"/>
<protein>
    <recommendedName>
        <fullName evidence="2">Tudor domain-containing protein</fullName>
    </recommendedName>
</protein>
<dbReference type="Pfam" id="PF00567">
    <property type="entry name" value="TUDOR"/>
    <property type="match status" value="1"/>
</dbReference>
<dbReference type="Proteomes" id="UP000008068">
    <property type="component" value="Unassembled WGS sequence"/>
</dbReference>
<dbReference type="AlphaFoldDB" id="G0MHA0"/>
<feature type="compositionally biased region" description="Basic and acidic residues" evidence="1">
    <location>
        <begin position="143"/>
        <end position="157"/>
    </location>
</feature>
<feature type="compositionally biased region" description="Basic and acidic residues" evidence="1">
    <location>
        <begin position="334"/>
        <end position="347"/>
    </location>
</feature>
<evidence type="ECO:0000313" key="3">
    <source>
        <dbReference type="EMBL" id="EGT58119.1"/>
    </source>
</evidence>
<feature type="region of interest" description="Disordered" evidence="1">
    <location>
        <begin position="433"/>
        <end position="477"/>
    </location>
</feature>
<dbReference type="Gene3D" id="2.30.30.140">
    <property type="match status" value="1"/>
</dbReference>
<feature type="region of interest" description="Disordered" evidence="1">
    <location>
        <begin position="193"/>
        <end position="260"/>
    </location>
</feature>
<keyword evidence="4" id="KW-1185">Reference proteome</keyword>
<dbReference type="SUPFAM" id="SSF63748">
    <property type="entry name" value="Tudor/PWWP/MBT"/>
    <property type="match status" value="1"/>
</dbReference>
<evidence type="ECO:0000256" key="1">
    <source>
        <dbReference type="SAM" id="MobiDB-lite"/>
    </source>
</evidence>
<name>G0MHA0_CAEBE</name>
<feature type="compositionally biased region" description="Polar residues" evidence="1">
    <location>
        <begin position="216"/>
        <end position="227"/>
    </location>
</feature>
<feature type="domain" description="Tudor" evidence="2">
    <location>
        <begin position="532"/>
        <end position="644"/>
    </location>
</feature>
<dbReference type="InParanoid" id="G0MHA0"/>